<reference evidence="7 8" key="1">
    <citation type="journal article" date="2008" name="J. Bacteriol.">
        <title>Genome of the actinomycete plant pathogen Clavibacter michiganensis subsp. sepedonicus suggests recent niche adaptation.</title>
        <authorList>
            <person name="Bentley S.D."/>
            <person name="Corton C."/>
            <person name="Brown S.E."/>
            <person name="Barron A."/>
            <person name="Clark L."/>
            <person name="Doggett J."/>
            <person name="Harris B."/>
            <person name="Ormond D."/>
            <person name="Quail M.A."/>
            <person name="May G."/>
            <person name="Francis D."/>
            <person name="Knudson D."/>
            <person name="Parkhill J."/>
            <person name="Ishimaru C.A."/>
        </authorList>
    </citation>
    <scope>NUCLEOTIDE SEQUENCE [LARGE SCALE GENOMIC DNA]</scope>
    <source>
        <strain evidence="8">ATCC 33113 / DSM 20744 / JCM 9667 / LMG 2889 / ICMP 2535 / C-1</strain>
    </source>
</reference>
<feature type="region of interest" description="Disordered" evidence="5">
    <location>
        <begin position="645"/>
        <end position="664"/>
    </location>
</feature>
<evidence type="ECO:0000256" key="3">
    <source>
        <dbReference type="ARBA" id="ARBA00013368"/>
    </source>
</evidence>
<dbReference type="AlphaFoldDB" id="B0RFM2"/>
<feature type="compositionally biased region" description="Basic residues" evidence="5">
    <location>
        <begin position="90"/>
        <end position="103"/>
    </location>
</feature>
<feature type="domain" description="Rad50/SbcC-type AAA" evidence="6">
    <location>
        <begin position="5"/>
        <end position="203"/>
    </location>
</feature>
<dbReference type="eggNOG" id="COG0419">
    <property type="taxonomic scope" value="Bacteria"/>
</dbReference>
<evidence type="ECO:0000259" key="6">
    <source>
        <dbReference type="Pfam" id="PF13476"/>
    </source>
</evidence>
<dbReference type="Proteomes" id="UP000001318">
    <property type="component" value="Chromosome"/>
</dbReference>
<organism evidence="7 8">
    <name type="scientific">Clavibacter sepedonicus</name>
    <name type="common">Clavibacter michiganensis subsp. sepedonicus</name>
    <dbReference type="NCBI Taxonomy" id="31964"/>
    <lineage>
        <taxon>Bacteria</taxon>
        <taxon>Bacillati</taxon>
        <taxon>Actinomycetota</taxon>
        <taxon>Actinomycetes</taxon>
        <taxon>Micrococcales</taxon>
        <taxon>Microbacteriaceae</taxon>
        <taxon>Clavibacter</taxon>
    </lineage>
</organism>
<accession>B0RFM2</accession>
<dbReference type="Pfam" id="PF13476">
    <property type="entry name" value="AAA_23"/>
    <property type="match status" value="1"/>
</dbReference>
<sequence>MDLHRLTLQAIGPFADEHVIDFAELGRSGLFLLEGPTGSGKSTLIDAVVFALYGSLASEGSSRDRLHSHHASPGVEPYVELVFETAAGIHRVRRSPQHQRPKARGTGTTNQNAAATLVRLSSPDADAGEVVGTSTQEVGTEIQRIVGLTRAQFVQTVVLPQGEFAEFLRSTGEQRRLVLQSLFGTAVYDRTAKQLAEMRTAAKARTDAADARVAEALTGLREATRVDALEVADAPDTVRLLAELADAAEEARTDHERARQDAATALADAERVSRALDRRRALIAREETVRAEAAEIAGLARRVEEARRAAAVAGPLAARDRADAARVAAEAEDDAARAACRAERTALADATAPALAERRDALVAELTTLADAEARERGLPRRRADVRAAEDAVAAREAAADEAEAALAERPAGRIPLVEARDAAAAAAGGVDAARAAVAEAEATRRRVAELEELEARITAAREALDARSATATTAVRHEAELRQRKIRGLAGELARELEDDAPCPVCGAVDHPHPAPSAPGHPDDDEIERAAEARARAERTQGDAAAALAAETARHEVAEAALDGITVEAADAEVAARAARLAEAEAAGGALRAAEAAVVAHDAETERIRTRRDDARAALSGLRERVIRARELLAEDEAAVRAVHAERDADEGEAGGHEADDADADAPRVAALVADRAAERAVVDRLIALAAARERTAADAAARAAEFAQALADHDFATADGARAAALPPAELEAVARRVAAHEREQAVVAEGLVDPEIATLTGAEHPDPDAARAALDAAQAAARTSAERAARARDRAERSAEALARHDAARRESARAGDQARAAIRMAEVANAITPENTRGTTLGTYVLLRRFEDVVQAANARLRIMSSGRYELEVSEEREATSRSRKTGLALQIRDHVVDRVREPASFSGGETFYASLALALGLADVVQAEAGGLQLGTLFVDEGFGTLDPETLDAVMSELGRLSSGGRTVGIVSHVEELKQRVADRIEVRRRPDGSSTLTSTVADPV</sequence>
<dbReference type="GO" id="GO:0016887">
    <property type="term" value="F:ATP hydrolysis activity"/>
    <property type="evidence" value="ECO:0007669"/>
    <property type="project" value="InterPro"/>
</dbReference>
<evidence type="ECO:0000256" key="1">
    <source>
        <dbReference type="ARBA" id="ARBA00006930"/>
    </source>
</evidence>
<feature type="compositionally biased region" description="Basic and acidic residues" evidence="5">
    <location>
        <begin position="787"/>
        <end position="817"/>
    </location>
</feature>
<keyword evidence="4" id="KW-0175">Coiled coil</keyword>
<gene>
    <name evidence="7" type="ordered locus">CMS2145</name>
</gene>
<dbReference type="KEGG" id="cms:CMS2145"/>
<name>B0RFM2_CLASE</name>
<dbReference type="PANTHER" id="PTHR32114:SF2">
    <property type="entry name" value="ABC TRANSPORTER ABCH.3"/>
    <property type="match status" value="1"/>
</dbReference>
<feature type="region of interest" description="Disordered" evidence="5">
    <location>
        <begin position="90"/>
        <end position="111"/>
    </location>
</feature>
<feature type="compositionally biased region" description="Low complexity" evidence="5">
    <location>
        <begin position="777"/>
        <end position="786"/>
    </location>
</feature>
<comment type="subunit">
    <text evidence="2">Heterodimer of SbcC and SbcD.</text>
</comment>
<dbReference type="OrthoDB" id="9795626at2"/>
<feature type="coiled-coil region" evidence="4">
    <location>
        <begin position="241"/>
        <end position="309"/>
    </location>
</feature>
<proteinExistence type="inferred from homology"/>
<dbReference type="Gene3D" id="3.40.50.300">
    <property type="entry name" value="P-loop containing nucleotide triphosphate hydrolases"/>
    <property type="match status" value="2"/>
</dbReference>
<protein>
    <recommendedName>
        <fullName evidence="3">Nuclease SbcCD subunit C</fullName>
    </recommendedName>
</protein>
<comment type="similarity">
    <text evidence="1">Belongs to the SMC family. SbcC subfamily.</text>
</comment>
<keyword evidence="8" id="KW-1185">Reference proteome</keyword>
<evidence type="ECO:0000256" key="4">
    <source>
        <dbReference type="SAM" id="Coils"/>
    </source>
</evidence>
<dbReference type="InterPro" id="IPR038729">
    <property type="entry name" value="Rad50/SbcC_AAA"/>
</dbReference>
<dbReference type="RefSeq" id="WP_012299458.1">
    <property type="nucleotide sequence ID" value="NC_010407.1"/>
</dbReference>
<feature type="coiled-coil region" evidence="4">
    <location>
        <begin position="434"/>
        <end position="471"/>
    </location>
</feature>
<evidence type="ECO:0000256" key="2">
    <source>
        <dbReference type="ARBA" id="ARBA00011322"/>
    </source>
</evidence>
<dbReference type="SUPFAM" id="SSF52540">
    <property type="entry name" value="P-loop containing nucleoside triphosphate hydrolases"/>
    <property type="match status" value="1"/>
</dbReference>
<dbReference type="InterPro" id="IPR027417">
    <property type="entry name" value="P-loop_NTPase"/>
</dbReference>
<dbReference type="GeneID" id="29470820"/>
<evidence type="ECO:0000313" key="8">
    <source>
        <dbReference type="Proteomes" id="UP000001318"/>
    </source>
</evidence>
<evidence type="ECO:0000313" key="7">
    <source>
        <dbReference type="EMBL" id="CAQ02241.1"/>
    </source>
</evidence>
<evidence type="ECO:0000256" key="5">
    <source>
        <dbReference type="SAM" id="MobiDB-lite"/>
    </source>
</evidence>
<dbReference type="PANTHER" id="PTHR32114">
    <property type="entry name" value="ABC TRANSPORTER ABCH.3"/>
    <property type="match status" value="1"/>
</dbReference>
<dbReference type="STRING" id="31964.CMS2145"/>
<dbReference type="HOGENOM" id="CLU_004785_2_1_11"/>
<feature type="region of interest" description="Disordered" evidence="5">
    <location>
        <begin position="777"/>
        <end position="819"/>
    </location>
</feature>
<dbReference type="GO" id="GO:0006302">
    <property type="term" value="P:double-strand break repair"/>
    <property type="evidence" value="ECO:0007669"/>
    <property type="project" value="InterPro"/>
</dbReference>
<dbReference type="EMBL" id="AM849034">
    <property type="protein sequence ID" value="CAQ02241.1"/>
    <property type="molecule type" value="Genomic_DNA"/>
</dbReference>